<feature type="compositionally biased region" description="Basic and acidic residues" evidence="1">
    <location>
        <begin position="277"/>
        <end position="288"/>
    </location>
</feature>
<name>A0AAD9UTH3_ACRCE</name>
<organism evidence="2 3">
    <name type="scientific">Acropora cervicornis</name>
    <name type="common">Staghorn coral</name>
    <dbReference type="NCBI Taxonomy" id="6130"/>
    <lineage>
        <taxon>Eukaryota</taxon>
        <taxon>Metazoa</taxon>
        <taxon>Cnidaria</taxon>
        <taxon>Anthozoa</taxon>
        <taxon>Hexacorallia</taxon>
        <taxon>Scleractinia</taxon>
        <taxon>Astrocoeniina</taxon>
        <taxon>Acroporidae</taxon>
        <taxon>Acropora</taxon>
    </lineage>
</organism>
<gene>
    <name evidence="2" type="ORF">P5673_030156</name>
</gene>
<reference evidence="2" key="2">
    <citation type="journal article" date="2023" name="Science">
        <title>Genomic signatures of disease resistance in endangered staghorn corals.</title>
        <authorList>
            <person name="Vollmer S.V."/>
            <person name="Selwyn J.D."/>
            <person name="Despard B.A."/>
            <person name="Roesel C.L."/>
        </authorList>
    </citation>
    <scope>NUCLEOTIDE SEQUENCE</scope>
    <source>
        <strain evidence="2">K2</strain>
    </source>
</reference>
<proteinExistence type="predicted"/>
<accession>A0AAD9UTH3</accession>
<feature type="region of interest" description="Disordered" evidence="1">
    <location>
        <begin position="249"/>
        <end position="288"/>
    </location>
</feature>
<evidence type="ECO:0000256" key="1">
    <source>
        <dbReference type="SAM" id="MobiDB-lite"/>
    </source>
</evidence>
<sequence>MYGEDGLLVTRQLVWLWKMRSENFGQETFQGSEPKEQEEVQHRVPYCYWRMQNILAKDCNAVESGVFTKEDCLSQCKDVFSVEGKLEGHLHLTVQAVKVPRRRLPNSVKEPLKNELDRLSCIKPLTDWISAIVVTTKHVGLCIVPKPLNQALHSNHYHLPTTLRTLTRKGSRFLSISNFWQIQLDELSYLATAAPWNNIAGCESHLGCLWFRKNFRFWEVHCSTATLQIVPIYFVLELNDTRFRKRSYNGRPISSGGGKAFTPHIRTSQRRPTPKQLKKENSREIEQN</sequence>
<dbReference type="PANTHER" id="PTHR37984:SF8">
    <property type="entry name" value="CCHC-TYPE DOMAIN-CONTAINING PROTEIN"/>
    <property type="match status" value="1"/>
</dbReference>
<evidence type="ECO:0000313" key="2">
    <source>
        <dbReference type="EMBL" id="KAK2549333.1"/>
    </source>
</evidence>
<keyword evidence="3" id="KW-1185">Reference proteome</keyword>
<comment type="caution">
    <text evidence="2">The sequence shown here is derived from an EMBL/GenBank/DDBJ whole genome shotgun (WGS) entry which is preliminary data.</text>
</comment>
<dbReference type="Proteomes" id="UP001249851">
    <property type="component" value="Unassembled WGS sequence"/>
</dbReference>
<reference evidence="2" key="1">
    <citation type="journal article" date="2023" name="G3 (Bethesda)">
        <title>Whole genome assembly and annotation of the endangered Caribbean coral Acropora cervicornis.</title>
        <authorList>
            <person name="Selwyn J.D."/>
            <person name="Vollmer S.V."/>
        </authorList>
    </citation>
    <scope>NUCLEOTIDE SEQUENCE</scope>
    <source>
        <strain evidence="2">K2</strain>
    </source>
</reference>
<dbReference type="EMBL" id="JARQWQ010000127">
    <property type="protein sequence ID" value="KAK2549333.1"/>
    <property type="molecule type" value="Genomic_DNA"/>
</dbReference>
<evidence type="ECO:0000313" key="3">
    <source>
        <dbReference type="Proteomes" id="UP001249851"/>
    </source>
</evidence>
<dbReference type="InterPro" id="IPR050951">
    <property type="entry name" value="Retrovirus_Pol_polyprotein"/>
</dbReference>
<protein>
    <submittedName>
        <fullName evidence="2">Uncharacterized protein</fullName>
    </submittedName>
</protein>
<dbReference type="AlphaFoldDB" id="A0AAD9UTH3"/>
<dbReference type="PANTHER" id="PTHR37984">
    <property type="entry name" value="PROTEIN CBG26694"/>
    <property type="match status" value="1"/>
</dbReference>